<protein>
    <submittedName>
        <fullName evidence="1">Uncharacterized protein</fullName>
    </submittedName>
</protein>
<dbReference type="AlphaFoldDB" id="A0A482WPN9"/>
<proteinExistence type="predicted"/>
<accession>A0A482WPN9</accession>
<keyword evidence="2" id="KW-1185">Reference proteome</keyword>
<comment type="caution">
    <text evidence="1">The sequence shown here is derived from an EMBL/GenBank/DDBJ whole genome shotgun (WGS) entry which is preliminary data.</text>
</comment>
<organism evidence="1 2">
    <name type="scientific">Laodelphax striatellus</name>
    <name type="common">Small brown planthopper</name>
    <name type="synonym">Delphax striatella</name>
    <dbReference type="NCBI Taxonomy" id="195883"/>
    <lineage>
        <taxon>Eukaryota</taxon>
        <taxon>Metazoa</taxon>
        <taxon>Ecdysozoa</taxon>
        <taxon>Arthropoda</taxon>
        <taxon>Hexapoda</taxon>
        <taxon>Insecta</taxon>
        <taxon>Pterygota</taxon>
        <taxon>Neoptera</taxon>
        <taxon>Paraneoptera</taxon>
        <taxon>Hemiptera</taxon>
        <taxon>Auchenorrhyncha</taxon>
        <taxon>Fulgoroidea</taxon>
        <taxon>Delphacidae</taxon>
        <taxon>Criomorphinae</taxon>
        <taxon>Laodelphax</taxon>
    </lineage>
</organism>
<dbReference type="EMBL" id="QKKF02028064">
    <property type="protein sequence ID" value="RZF35547.1"/>
    <property type="molecule type" value="Genomic_DNA"/>
</dbReference>
<dbReference type="InParanoid" id="A0A482WPN9"/>
<evidence type="ECO:0000313" key="2">
    <source>
        <dbReference type="Proteomes" id="UP000291343"/>
    </source>
</evidence>
<sequence>MQNMILDSRQLSLMLARITANHGELELGPLIRNRTAFKEDLDERNVTLSQTAFDTLLSSRLAFQSLTALKFGLVMSSF</sequence>
<reference evidence="1 2" key="1">
    <citation type="journal article" date="2017" name="Gigascience">
        <title>Genome sequence of the small brown planthopper, Laodelphax striatellus.</title>
        <authorList>
            <person name="Zhu J."/>
            <person name="Jiang F."/>
            <person name="Wang X."/>
            <person name="Yang P."/>
            <person name="Bao Y."/>
            <person name="Zhao W."/>
            <person name="Wang W."/>
            <person name="Lu H."/>
            <person name="Wang Q."/>
            <person name="Cui N."/>
            <person name="Li J."/>
            <person name="Chen X."/>
            <person name="Luo L."/>
            <person name="Yu J."/>
            <person name="Kang L."/>
            <person name="Cui F."/>
        </authorList>
    </citation>
    <scope>NUCLEOTIDE SEQUENCE [LARGE SCALE GENOMIC DNA]</scope>
    <source>
        <strain evidence="1">Lst14</strain>
    </source>
</reference>
<evidence type="ECO:0000313" key="1">
    <source>
        <dbReference type="EMBL" id="RZF35547.1"/>
    </source>
</evidence>
<gene>
    <name evidence="1" type="ORF">LSTR_LSTR016259</name>
</gene>
<name>A0A482WPN9_LAOST</name>
<dbReference type="Proteomes" id="UP000291343">
    <property type="component" value="Unassembled WGS sequence"/>
</dbReference>